<name>A0ABT8KMK9_9BACT</name>
<evidence type="ECO:0000313" key="2">
    <source>
        <dbReference type="Proteomes" id="UP001172082"/>
    </source>
</evidence>
<accession>A0ABT8KMK9</accession>
<dbReference type="SUPFAM" id="SSF82171">
    <property type="entry name" value="DPP6 N-terminal domain-like"/>
    <property type="match status" value="1"/>
</dbReference>
<dbReference type="EMBL" id="JAUJEA010000003">
    <property type="protein sequence ID" value="MDN5201967.1"/>
    <property type="molecule type" value="Genomic_DNA"/>
</dbReference>
<dbReference type="Gene3D" id="2.120.10.30">
    <property type="entry name" value="TolB, C-terminal domain"/>
    <property type="match status" value="1"/>
</dbReference>
<dbReference type="RefSeq" id="WP_346751991.1">
    <property type="nucleotide sequence ID" value="NZ_JAUJEA010000003.1"/>
</dbReference>
<evidence type="ECO:0000313" key="1">
    <source>
        <dbReference type="EMBL" id="MDN5201967.1"/>
    </source>
</evidence>
<keyword evidence="2" id="KW-1185">Reference proteome</keyword>
<gene>
    <name evidence="1" type="ORF">QQ008_11350</name>
</gene>
<comment type="caution">
    <text evidence="1">The sequence shown here is derived from an EMBL/GenBank/DDBJ whole genome shotgun (WGS) entry which is preliminary data.</text>
</comment>
<dbReference type="InterPro" id="IPR011042">
    <property type="entry name" value="6-blade_b-propeller_TolB-like"/>
</dbReference>
<dbReference type="Proteomes" id="UP001172082">
    <property type="component" value="Unassembled WGS sequence"/>
</dbReference>
<reference evidence="1" key="1">
    <citation type="submission" date="2023-06" db="EMBL/GenBank/DDBJ databases">
        <title>Genomic of Parafulvivirga corallium.</title>
        <authorList>
            <person name="Wang G."/>
        </authorList>
    </citation>
    <scope>NUCLEOTIDE SEQUENCE</scope>
    <source>
        <strain evidence="1">BMA10</strain>
    </source>
</reference>
<protein>
    <submittedName>
        <fullName evidence="1">Uncharacterized protein</fullName>
    </submittedName>
</protein>
<sequence>MVSLQAIRTMKDLNIIIVIILFTGCLSENSNNSSAPYASQKELTEPVAFAPDRITTTNGICFSKDGGTLYTSGQIDRKFNNERNYAGIFESHYENGQWTDPQKIKLTPDIDAYHPVLSSDNKMLFFNSRSHPDSGNNAIAHNIWVMHRNEEGWSRPTMVQGINSLAYDSYPSIARNNNLYFNSDREGGKGGMDFYVSHFVDGHYQEPANLENLNSSDVENDLVVDPDERFIIFNRYINATKELDLFISFRKNNKWTIPRKLDNINAPDTWELTPSLSPGGKYFFYELKNNIMQIDLAHLIHPDELEGIGKRVRDIN</sequence>
<organism evidence="1 2">
    <name type="scientific">Splendidivirga corallicola</name>
    <dbReference type="NCBI Taxonomy" id="3051826"/>
    <lineage>
        <taxon>Bacteria</taxon>
        <taxon>Pseudomonadati</taxon>
        <taxon>Bacteroidota</taxon>
        <taxon>Cytophagia</taxon>
        <taxon>Cytophagales</taxon>
        <taxon>Splendidivirgaceae</taxon>
        <taxon>Splendidivirga</taxon>
    </lineage>
</organism>
<proteinExistence type="predicted"/>